<gene>
    <name evidence="2" type="ORF">B0H17DRAFT_958654</name>
</gene>
<dbReference type="InterPro" id="IPR029063">
    <property type="entry name" value="SAM-dependent_MTases_sf"/>
</dbReference>
<reference evidence="2" key="1">
    <citation type="submission" date="2023-03" db="EMBL/GenBank/DDBJ databases">
        <title>Massive genome expansion in bonnet fungi (Mycena s.s.) driven by repeated elements and novel gene families across ecological guilds.</title>
        <authorList>
            <consortium name="Lawrence Berkeley National Laboratory"/>
            <person name="Harder C.B."/>
            <person name="Miyauchi S."/>
            <person name="Viragh M."/>
            <person name="Kuo A."/>
            <person name="Thoen E."/>
            <person name="Andreopoulos B."/>
            <person name="Lu D."/>
            <person name="Skrede I."/>
            <person name="Drula E."/>
            <person name="Henrissat B."/>
            <person name="Morin E."/>
            <person name="Kohler A."/>
            <person name="Barry K."/>
            <person name="LaButti K."/>
            <person name="Morin E."/>
            <person name="Salamov A."/>
            <person name="Lipzen A."/>
            <person name="Mereny Z."/>
            <person name="Hegedus B."/>
            <person name="Baldrian P."/>
            <person name="Stursova M."/>
            <person name="Weitz H."/>
            <person name="Taylor A."/>
            <person name="Grigoriev I.V."/>
            <person name="Nagy L.G."/>
            <person name="Martin F."/>
            <person name="Kauserud H."/>
        </authorList>
    </citation>
    <scope>NUCLEOTIDE SEQUENCE</scope>
    <source>
        <strain evidence="2">CBHHK067</strain>
    </source>
</reference>
<dbReference type="SUPFAM" id="SSF53335">
    <property type="entry name" value="S-adenosyl-L-methionine-dependent methyltransferases"/>
    <property type="match status" value="1"/>
</dbReference>
<dbReference type="Pfam" id="PF13649">
    <property type="entry name" value="Methyltransf_25"/>
    <property type="match status" value="1"/>
</dbReference>
<feature type="non-terminal residue" evidence="2">
    <location>
        <position position="1"/>
    </location>
</feature>
<sequence>RLANQYAMKKSVYGWTTPVPSTIELSEIRTVLDIAAGTCVWTIDLATTPQIKARRDEVSIYACDINPAFFPPATVTEELGIKTFQQDVTKPFPTEFHGTFDLVHMCFLVLCLTEDGWTSALANIYTLLKPGGRVMIDELDPGLFKEGQYLRPADGGSYDLKKCMTGKSWINKLNCLYTGFVLKNNFIVGLSFRMGGMLEKAGFTVEGRQVGTGAVGKLCRVVKGLDGGSMAAYEESSVDNMEFVVKQFADIMLKNGTLEVPPGNRVADEEELNVVLGEVREGLRTEGAIAVGACFVGRKF</sequence>
<dbReference type="CDD" id="cd02440">
    <property type="entry name" value="AdoMet_MTases"/>
    <property type="match status" value="1"/>
</dbReference>
<dbReference type="EMBL" id="JARKIE010000369">
    <property type="protein sequence ID" value="KAJ7649208.1"/>
    <property type="molecule type" value="Genomic_DNA"/>
</dbReference>
<keyword evidence="3" id="KW-1185">Reference proteome</keyword>
<dbReference type="PANTHER" id="PTHR43591:SF24">
    <property type="entry name" value="2-METHOXY-6-POLYPRENYL-1,4-BENZOQUINOL METHYLASE, MITOCHONDRIAL"/>
    <property type="match status" value="1"/>
</dbReference>
<dbReference type="GO" id="GO:0008168">
    <property type="term" value="F:methyltransferase activity"/>
    <property type="evidence" value="ECO:0007669"/>
    <property type="project" value="UniProtKB-KW"/>
</dbReference>
<dbReference type="Proteomes" id="UP001221757">
    <property type="component" value="Unassembled WGS sequence"/>
</dbReference>
<proteinExistence type="predicted"/>
<evidence type="ECO:0000313" key="2">
    <source>
        <dbReference type="EMBL" id="KAJ7649208.1"/>
    </source>
</evidence>
<dbReference type="PANTHER" id="PTHR43591">
    <property type="entry name" value="METHYLTRANSFERASE"/>
    <property type="match status" value="1"/>
</dbReference>
<keyword evidence="2" id="KW-0489">Methyltransferase</keyword>
<dbReference type="GO" id="GO:0032259">
    <property type="term" value="P:methylation"/>
    <property type="evidence" value="ECO:0007669"/>
    <property type="project" value="UniProtKB-KW"/>
</dbReference>
<dbReference type="AlphaFoldDB" id="A0AAD7CJJ8"/>
<organism evidence="2 3">
    <name type="scientific">Mycena rosella</name>
    <name type="common">Pink bonnet</name>
    <name type="synonym">Agaricus rosellus</name>
    <dbReference type="NCBI Taxonomy" id="1033263"/>
    <lineage>
        <taxon>Eukaryota</taxon>
        <taxon>Fungi</taxon>
        <taxon>Dikarya</taxon>
        <taxon>Basidiomycota</taxon>
        <taxon>Agaricomycotina</taxon>
        <taxon>Agaricomycetes</taxon>
        <taxon>Agaricomycetidae</taxon>
        <taxon>Agaricales</taxon>
        <taxon>Marasmiineae</taxon>
        <taxon>Mycenaceae</taxon>
        <taxon>Mycena</taxon>
    </lineage>
</organism>
<name>A0AAD7CJJ8_MYCRO</name>
<evidence type="ECO:0000313" key="3">
    <source>
        <dbReference type="Proteomes" id="UP001221757"/>
    </source>
</evidence>
<evidence type="ECO:0000259" key="1">
    <source>
        <dbReference type="Pfam" id="PF13649"/>
    </source>
</evidence>
<comment type="caution">
    <text evidence="2">The sequence shown here is derived from an EMBL/GenBank/DDBJ whole genome shotgun (WGS) entry which is preliminary data.</text>
</comment>
<keyword evidence="2" id="KW-0808">Transferase</keyword>
<dbReference type="InterPro" id="IPR041698">
    <property type="entry name" value="Methyltransf_25"/>
</dbReference>
<accession>A0AAD7CJJ8</accession>
<feature type="domain" description="Methyltransferase" evidence="1">
    <location>
        <begin position="31"/>
        <end position="132"/>
    </location>
</feature>
<dbReference type="Gene3D" id="3.40.50.150">
    <property type="entry name" value="Vaccinia Virus protein VP39"/>
    <property type="match status" value="1"/>
</dbReference>
<protein>
    <submittedName>
        <fullName evidence="2">S-adenosyl-L-methionine-dependent methyltransferase</fullName>
    </submittedName>
</protein>